<evidence type="ECO:0000313" key="3">
    <source>
        <dbReference type="EMBL" id="OPH56404.1"/>
    </source>
</evidence>
<evidence type="ECO:0000313" key="4">
    <source>
        <dbReference type="Proteomes" id="UP000190626"/>
    </source>
</evidence>
<comment type="caution">
    <text evidence="3">The sequence shown here is derived from an EMBL/GenBank/DDBJ whole genome shotgun (WGS) entry which is preliminary data.</text>
</comment>
<gene>
    <name evidence="3" type="ORF">BC351_28340</name>
</gene>
<protein>
    <recommendedName>
        <fullName evidence="2">YCII-related domain-containing protein</fullName>
    </recommendedName>
</protein>
<dbReference type="STRING" id="1469647.BC351_28340"/>
<dbReference type="RefSeq" id="WP_079414308.1">
    <property type="nucleotide sequence ID" value="NZ_MBTG01000016.1"/>
</dbReference>
<proteinExistence type="inferred from homology"/>
<evidence type="ECO:0000259" key="2">
    <source>
        <dbReference type="Pfam" id="PF03795"/>
    </source>
</evidence>
<comment type="similarity">
    <text evidence="1">Belongs to the YciI family.</text>
</comment>
<dbReference type="OrthoDB" id="9795306at2"/>
<dbReference type="InterPro" id="IPR005545">
    <property type="entry name" value="YCII"/>
</dbReference>
<keyword evidence="4" id="KW-1185">Reference proteome</keyword>
<name>A0A1V4HJ38_9BACL</name>
<dbReference type="SUPFAM" id="SSF54909">
    <property type="entry name" value="Dimeric alpha+beta barrel"/>
    <property type="match status" value="1"/>
</dbReference>
<feature type="domain" description="YCII-related" evidence="2">
    <location>
        <begin position="1"/>
        <end position="102"/>
    </location>
</feature>
<dbReference type="Pfam" id="PF03795">
    <property type="entry name" value="YCII"/>
    <property type="match status" value="1"/>
</dbReference>
<evidence type="ECO:0000256" key="1">
    <source>
        <dbReference type="ARBA" id="ARBA00007689"/>
    </source>
</evidence>
<accession>A0A1V4HJ38</accession>
<dbReference type="InterPro" id="IPR011008">
    <property type="entry name" value="Dimeric_a/b-barrel"/>
</dbReference>
<dbReference type="Proteomes" id="UP000190626">
    <property type="component" value="Unassembled WGS sequence"/>
</dbReference>
<sequence length="153" mass="16950">MRYMLIVKANKHSEAGVKPSLELVEAMEAFNESLATAGILLAAEGLQPSSSGLRISFPARGCKPNVAVGPFDGEKDLIAGFTLIEVKSEEEAIKWAMRMPDPHGYGEGEIELRRLFDPVKPDKDPQRSAIEADLQEQLDMFKKSSLYRSKLEE</sequence>
<dbReference type="EMBL" id="MBTG01000016">
    <property type="protein sequence ID" value="OPH56404.1"/>
    <property type="molecule type" value="Genomic_DNA"/>
</dbReference>
<reference evidence="4" key="1">
    <citation type="submission" date="2016-07" db="EMBL/GenBank/DDBJ databases">
        <authorList>
            <person name="Florea S."/>
            <person name="Webb J.S."/>
            <person name="Jaromczyk J."/>
            <person name="Schardl C.L."/>
        </authorList>
    </citation>
    <scope>NUCLEOTIDE SEQUENCE [LARGE SCALE GENOMIC DNA]</scope>
    <source>
        <strain evidence="4">CY1</strain>
    </source>
</reference>
<organism evidence="3 4">
    <name type="scientific">Paenibacillus ferrarius</name>
    <dbReference type="NCBI Taxonomy" id="1469647"/>
    <lineage>
        <taxon>Bacteria</taxon>
        <taxon>Bacillati</taxon>
        <taxon>Bacillota</taxon>
        <taxon>Bacilli</taxon>
        <taxon>Bacillales</taxon>
        <taxon>Paenibacillaceae</taxon>
        <taxon>Paenibacillus</taxon>
    </lineage>
</organism>
<dbReference type="Gene3D" id="3.30.70.1060">
    <property type="entry name" value="Dimeric alpha+beta barrel"/>
    <property type="match status" value="1"/>
</dbReference>
<dbReference type="AlphaFoldDB" id="A0A1V4HJ38"/>
<dbReference type="PANTHER" id="PTHR35174:SF4">
    <property type="entry name" value="BLL7163 PROTEIN"/>
    <property type="match status" value="1"/>
</dbReference>
<dbReference type="PANTHER" id="PTHR35174">
    <property type="entry name" value="BLL7171 PROTEIN-RELATED"/>
    <property type="match status" value="1"/>
</dbReference>